<evidence type="ECO:0000256" key="4">
    <source>
        <dbReference type="ARBA" id="ARBA00038355"/>
    </source>
</evidence>
<evidence type="ECO:0000256" key="1">
    <source>
        <dbReference type="ARBA" id="ARBA00022801"/>
    </source>
</evidence>
<dbReference type="SMART" id="SM00577">
    <property type="entry name" value="CPDc"/>
    <property type="match status" value="1"/>
</dbReference>
<protein>
    <recommendedName>
        <fullName evidence="5">FCP1 homology domain-containing protein</fullName>
    </recommendedName>
</protein>
<name>A0AAW1J1D5_SAPOF</name>
<dbReference type="PANTHER" id="PTHR12210">
    <property type="entry name" value="DULLARD PROTEIN PHOSPHATASE"/>
    <property type="match status" value="1"/>
</dbReference>
<gene>
    <name evidence="6" type="ORF">RND81_08G004300</name>
</gene>
<dbReference type="Pfam" id="PF03031">
    <property type="entry name" value="NIF"/>
    <property type="match status" value="1"/>
</dbReference>
<dbReference type="NCBIfam" id="TIGR02251">
    <property type="entry name" value="HIF-SF_euk"/>
    <property type="match status" value="1"/>
</dbReference>
<dbReference type="InterPro" id="IPR011948">
    <property type="entry name" value="Dullard_phosphatase"/>
</dbReference>
<dbReference type="CDD" id="cd07521">
    <property type="entry name" value="HAD_FCP1-like"/>
    <property type="match status" value="1"/>
</dbReference>
<evidence type="ECO:0000313" key="7">
    <source>
        <dbReference type="Proteomes" id="UP001443914"/>
    </source>
</evidence>
<dbReference type="AlphaFoldDB" id="A0AAW1J1D5"/>
<keyword evidence="7" id="KW-1185">Reference proteome</keyword>
<dbReference type="SUPFAM" id="SSF56784">
    <property type="entry name" value="HAD-like"/>
    <property type="match status" value="1"/>
</dbReference>
<dbReference type="InterPro" id="IPR004274">
    <property type="entry name" value="FCP1_dom"/>
</dbReference>
<dbReference type="GO" id="GO:0005634">
    <property type="term" value="C:nucleus"/>
    <property type="evidence" value="ECO:0007669"/>
    <property type="project" value="UniProtKB-ARBA"/>
</dbReference>
<comment type="function">
    <text evidence="3">Probable phosphatase.</text>
</comment>
<evidence type="ECO:0000256" key="3">
    <source>
        <dbReference type="ARBA" id="ARBA00037324"/>
    </source>
</evidence>
<dbReference type="Proteomes" id="UP001443914">
    <property type="component" value="Unassembled WGS sequence"/>
</dbReference>
<evidence type="ECO:0000313" key="6">
    <source>
        <dbReference type="EMBL" id="KAK9696902.1"/>
    </source>
</evidence>
<sequence length="477" mass="53137">MPSVRMKKISMCCVREKSCLRVCQKSSTISKRSQLKLSQLAAENDTYCQSCQEESSSSDLKSEGPEIMGATNSDEVLSGEDVELKQPSRLFDDSAATEEMELSLVSSSTKVETIFSPTPSHVVGHDALNSYNGVVSDLFPLSSADESDGNSGSSSDYRTCNTSDFYLSDLIFDGSAFDGSFMGDDIAETLILPEHGTTESSILFDVAEQHHTLPLLDDSVETCEMLDSPSSGDGKKEYDDSSFLSAIHQSCPGDQEVYLEPCLDSHEAEYFDPHSFIRNLPDLSEVLHSERPDILPKESRERKPVTLVLDLDETLVHSTLEPCEKADFTFTVFFNMKEHTVYVKERPHLRTFLKKVAEMFEIVVFTASQSIYAEQLLDILDSDRNLISGRAYRESCIFSDGSYTKDLTVLGLDLAKVAIIDNSPQVFRLQVNNGIPIKSWFDDPSDNELISLIPFLETLVYADDVRPLIAKRFGNKE</sequence>
<dbReference type="EMBL" id="JBDFQZ010000008">
    <property type="protein sequence ID" value="KAK9696902.1"/>
    <property type="molecule type" value="Genomic_DNA"/>
</dbReference>
<accession>A0AAW1J1D5</accession>
<dbReference type="PROSITE" id="PS50969">
    <property type="entry name" value="FCP1"/>
    <property type="match status" value="1"/>
</dbReference>
<organism evidence="6 7">
    <name type="scientific">Saponaria officinalis</name>
    <name type="common">Common soapwort</name>
    <name type="synonym">Lychnis saponaria</name>
    <dbReference type="NCBI Taxonomy" id="3572"/>
    <lineage>
        <taxon>Eukaryota</taxon>
        <taxon>Viridiplantae</taxon>
        <taxon>Streptophyta</taxon>
        <taxon>Embryophyta</taxon>
        <taxon>Tracheophyta</taxon>
        <taxon>Spermatophyta</taxon>
        <taxon>Magnoliopsida</taxon>
        <taxon>eudicotyledons</taxon>
        <taxon>Gunneridae</taxon>
        <taxon>Pentapetalae</taxon>
        <taxon>Caryophyllales</taxon>
        <taxon>Caryophyllaceae</taxon>
        <taxon>Caryophylleae</taxon>
        <taxon>Saponaria</taxon>
    </lineage>
</organism>
<reference evidence="6" key="1">
    <citation type="submission" date="2024-03" db="EMBL/GenBank/DDBJ databases">
        <title>WGS assembly of Saponaria officinalis var. Norfolk2.</title>
        <authorList>
            <person name="Jenkins J."/>
            <person name="Shu S."/>
            <person name="Grimwood J."/>
            <person name="Barry K."/>
            <person name="Goodstein D."/>
            <person name="Schmutz J."/>
            <person name="Leebens-Mack J."/>
            <person name="Osbourn A."/>
        </authorList>
    </citation>
    <scope>NUCLEOTIDE SEQUENCE [LARGE SCALE GENOMIC DNA]</scope>
    <source>
        <strain evidence="6">JIC</strain>
    </source>
</reference>
<dbReference type="InterPro" id="IPR023214">
    <property type="entry name" value="HAD_sf"/>
</dbReference>
<proteinExistence type="inferred from homology"/>
<dbReference type="FunFam" id="3.40.50.1000:FF:000015">
    <property type="entry name" value="CTD small phosphatase-like protein 2"/>
    <property type="match status" value="1"/>
</dbReference>
<dbReference type="InterPro" id="IPR050365">
    <property type="entry name" value="TIM50"/>
</dbReference>
<evidence type="ECO:0000256" key="2">
    <source>
        <dbReference type="ARBA" id="ARBA00022912"/>
    </source>
</evidence>
<keyword evidence="2" id="KW-0904">Protein phosphatase</keyword>
<keyword evidence="1" id="KW-0378">Hydrolase</keyword>
<feature type="domain" description="FCP1 homology" evidence="5">
    <location>
        <begin position="300"/>
        <end position="459"/>
    </location>
</feature>
<dbReference type="Gene3D" id="3.40.50.1000">
    <property type="entry name" value="HAD superfamily/HAD-like"/>
    <property type="match status" value="1"/>
</dbReference>
<comment type="caution">
    <text evidence="6">The sequence shown here is derived from an EMBL/GenBank/DDBJ whole genome shotgun (WGS) entry which is preliminary data.</text>
</comment>
<dbReference type="GO" id="GO:0004721">
    <property type="term" value="F:phosphoprotein phosphatase activity"/>
    <property type="evidence" value="ECO:0007669"/>
    <property type="project" value="UniProtKB-KW"/>
</dbReference>
<dbReference type="InterPro" id="IPR036412">
    <property type="entry name" value="HAD-like_sf"/>
</dbReference>
<comment type="similarity">
    <text evidence="4">Belongs to the CTDSPL2 family.</text>
</comment>
<evidence type="ECO:0000259" key="5">
    <source>
        <dbReference type="PROSITE" id="PS50969"/>
    </source>
</evidence>